<organism evidence="4 5">
    <name type="scientific">Sphingomonas naphthae</name>
    <dbReference type="NCBI Taxonomy" id="1813468"/>
    <lineage>
        <taxon>Bacteria</taxon>
        <taxon>Pseudomonadati</taxon>
        <taxon>Pseudomonadota</taxon>
        <taxon>Alphaproteobacteria</taxon>
        <taxon>Sphingomonadales</taxon>
        <taxon>Sphingomonadaceae</taxon>
        <taxon>Sphingomonas</taxon>
    </lineage>
</organism>
<dbReference type="InterPro" id="IPR016169">
    <property type="entry name" value="FAD-bd_PCMH_sub2"/>
</dbReference>
<evidence type="ECO:0000313" key="5">
    <source>
        <dbReference type="Proteomes" id="UP001220395"/>
    </source>
</evidence>
<dbReference type="InterPro" id="IPR006094">
    <property type="entry name" value="Oxid_FAD_bind_N"/>
</dbReference>
<dbReference type="InterPro" id="IPR016164">
    <property type="entry name" value="FAD-linked_Oxase-like_C"/>
</dbReference>
<dbReference type="Gene3D" id="3.30.465.10">
    <property type="match status" value="1"/>
</dbReference>
<dbReference type="SUPFAM" id="SSF56176">
    <property type="entry name" value="FAD-binding/transporter-associated domain-like"/>
    <property type="match status" value="1"/>
</dbReference>
<protein>
    <submittedName>
        <fullName evidence="4">FAD-binding protein</fullName>
    </submittedName>
</protein>
<accession>A0ABY7TGV9</accession>
<sequence>MAVHSPTSAEDVVAIVADAAAAGGTLEIVGGGSKAEIGAPARTGDRIDLRGLSGIVDYDPAELVLTVRAGTPLADIEALVAGEGQMLAFDPFDHGPIFGGPAGASTIGGVLAAGVGGSRRVSAGGARDHLLGFTAVSGRGERFVAGAKVVKNVTGYDLPKLACNSWGRLFALTEVTLKVLPRPRETATRLLRGLSAEQALRAMATAMGAQAEVAAAAHRPADGVTAFRLEGFGPSVAARLGLLDRLMADFGQTAPAGVEEADAFWGDMRTLAPLGDGTLWRISVPLLGVRALVAALEAAGARLLIDWAGALLWAAIEGEASMVRDAAAAVGAHAILVRGSEGERAATPAFQPQPPVLAALETRVRRAFDPAGVFETGRFA</sequence>
<reference evidence="4 5" key="1">
    <citation type="submission" date="2023-02" db="EMBL/GenBank/DDBJ databases">
        <title>Genome sequence of Sphingomonas naphthae.</title>
        <authorList>
            <person name="Kim S."/>
            <person name="Heo J."/>
            <person name="Kwon S.-W."/>
        </authorList>
    </citation>
    <scope>NUCLEOTIDE SEQUENCE [LARGE SCALE GENOMIC DNA]</scope>
    <source>
        <strain evidence="4 5">KACC 18716</strain>
    </source>
</reference>
<dbReference type="PANTHER" id="PTHR11748">
    <property type="entry name" value="D-LACTATE DEHYDROGENASE"/>
    <property type="match status" value="1"/>
</dbReference>
<dbReference type="SUPFAM" id="SSF55103">
    <property type="entry name" value="FAD-linked oxidases, C-terminal domain"/>
    <property type="match status" value="1"/>
</dbReference>
<keyword evidence="1" id="KW-0285">Flavoprotein</keyword>
<name>A0ABY7TGV9_9SPHN</name>
<evidence type="ECO:0000259" key="3">
    <source>
        <dbReference type="PROSITE" id="PS51387"/>
    </source>
</evidence>
<dbReference type="PANTHER" id="PTHR11748:SF103">
    <property type="entry name" value="GLYCOLATE OXIDASE SUBUNIT GLCE"/>
    <property type="match status" value="1"/>
</dbReference>
<dbReference type="Pfam" id="PF01565">
    <property type="entry name" value="FAD_binding_4"/>
    <property type="match status" value="1"/>
</dbReference>
<dbReference type="RefSeq" id="WP_273686427.1">
    <property type="nucleotide sequence ID" value="NZ_CP117411.1"/>
</dbReference>
<dbReference type="InterPro" id="IPR016166">
    <property type="entry name" value="FAD-bd_PCMH"/>
</dbReference>
<evidence type="ECO:0000313" key="4">
    <source>
        <dbReference type="EMBL" id="WCT72466.1"/>
    </source>
</evidence>
<dbReference type="Proteomes" id="UP001220395">
    <property type="component" value="Chromosome"/>
</dbReference>
<evidence type="ECO:0000256" key="1">
    <source>
        <dbReference type="ARBA" id="ARBA00022630"/>
    </source>
</evidence>
<proteinExistence type="predicted"/>
<keyword evidence="2" id="KW-0274">FAD</keyword>
<evidence type="ECO:0000256" key="2">
    <source>
        <dbReference type="ARBA" id="ARBA00022827"/>
    </source>
</evidence>
<dbReference type="PROSITE" id="PS51387">
    <property type="entry name" value="FAD_PCMH"/>
    <property type="match status" value="1"/>
</dbReference>
<dbReference type="EMBL" id="CP117411">
    <property type="protein sequence ID" value="WCT72466.1"/>
    <property type="molecule type" value="Genomic_DNA"/>
</dbReference>
<keyword evidence="5" id="KW-1185">Reference proteome</keyword>
<feature type="domain" description="FAD-binding PCMH-type" evidence="3">
    <location>
        <begin position="1"/>
        <end position="182"/>
    </location>
</feature>
<gene>
    <name evidence="4" type="ORF">PQ455_12565</name>
</gene>
<dbReference type="InterPro" id="IPR036318">
    <property type="entry name" value="FAD-bd_PCMH-like_sf"/>
</dbReference>